<feature type="transmembrane region" description="Helical" evidence="7">
    <location>
        <begin position="212"/>
        <end position="231"/>
    </location>
</feature>
<keyword evidence="9" id="KW-1185">Reference proteome</keyword>
<dbReference type="EMBL" id="CP112932">
    <property type="protein sequence ID" value="WPY01047.1"/>
    <property type="molecule type" value="Genomic_DNA"/>
</dbReference>
<keyword evidence="8" id="KW-0282">Flagellum</keyword>
<name>A0ABZ0UVC5_9RICK</name>
<feature type="transmembrane region" description="Helical" evidence="7">
    <location>
        <begin position="189"/>
        <end position="206"/>
    </location>
</feature>
<keyword evidence="3" id="KW-1003">Cell membrane</keyword>
<evidence type="ECO:0000256" key="3">
    <source>
        <dbReference type="ARBA" id="ARBA00022475"/>
    </source>
</evidence>
<evidence type="ECO:0000313" key="9">
    <source>
        <dbReference type="Proteomes" id="UP001326613"/>
    </source>
</evidence>
<feature type="transmembrane region" description="Helical" evidence="7">
    <location>
        <begin position="42"/>
        <end position="60"/>
    </location>
</feature>
<feature type="transmembrane region" description="Helical" evidence="7">
    <location>
        <begin position="12"/>
        <end position="30"/>
    </location>
</feature>
<keyword evidence="5 7" id="KW-1133">Transmembrane helix</keyword>
<evidence type="ECO:0000256" key="5">
    <source>
        <dbReference type="ARBA" id="ARBA00022989"/>
    </source>
</evidence>
<reference evidence="8 9" key="1">
    <citation type="submission" date="2022-10" db="EMBL/GenBank/DDBJ databases">
        <title>Host association and intracellularity evolved multiple times independently in the Rickettsiales.</title>
        <authorList>
            <person name="Castelli M."/>
            <person name="Nardi T."/>
            <person name="Gammuto L."/>
            <person name="Bellinzona G."/>
            <person name="Sabaneyeva E."/>
            <person name="Potekhin A."/>
            <person name="Serra V."/>
            <person name="Petroni G."/>
            <person name="Sassera D."/>
        </authorList>
    </citation>
    <scope>NUCLEOTIDE SEQUENCE [LARGE SCALE GENOMIC DNA]</scope>
    <source>
        <strain evidence="8 9">Kr 154-4</strain>
    </source>
</reference>
<feature type="transmembrane region" description="Helical" evidence="7">
    <location>
        <begin position="66"/>
        <end position="85"/>
    </location>
</feature>
<dbReference type="PANTHER" id="PTHR30065:SF8">
    <property type="entry name" value="FLAGELLAR BIOSYNTHETIC PROTEIN FLIR"/>
    <property type="match status" value="1"/>
</dbReference>
<keyword evidence="8" id="KW-0966">Cell projection</keyword>
<keyword evidence="4 7" id="KW-0812">Transmembrane</keyword>
<dbReference type="Pfam" id="PF01311">
    <property type="entry name" value="Bac_export_1"/>
    <property type="match status" value="1"/>
</dbReference>
<evidence type="ECO:0000313" key="8">
    <source>
        <dbReference type="EMBL" id="WPY01047.1"/>
    </source>
</evidence>
<keyword evidence="6 7" id="KW-0472">Membrane</keyword>
<dbReference type="Proteomes" id="UP001326613">
    <property type="component" value="Chromosome"/>
</dbReference>
<accession>A0ABZ0UVC5</accession>
<dbReference type="RefSeq" id="WP_323737858.1">
    <property type="nucleotide sequence ID" value="NZ_CP112932.1"/>
</dbReference>
<evidence type="ECO:0000256" key="4">
    <source>
        <dbReference type="ARBA" id="ARBA00022692"/>
    </source>
</evidence>
<comment type="subcellular location">
    <subcellularLocation>
        <location evidence="1">Cell membrane</location>
        <topology evidence="1">Multi-pass membrane protein</topology>
    </subcellularLocation>
</comment>
<dbReference type="PANTHER" id="PTHR30065">
    <property type="entry name" value="FLAGELLAR BIOSYNTHETIC PROTEIN FLIR"/>
    <property type="match status" value="1"/>
</dbReference>
<organism evidence="8 9">
    <name type="scientific">Candidatus Trichorickettsia mobilis</name>
    <dbReference type="NCBI Taxonomy" id="1346319"/>
    <lineage>
        <taxon>Bacteria</taxon>
        <taxon>Pseudomonadati</taxon>
        <taxon>Pseudomonadota</taxon>
        <taxon>Alphaproteobacteria</taxon>
        <taxon>Rickettsiales</taxon>
        <taxon>Rickettsiaceae</taxon>
        <taxon>Rickettsieae</taxon>
        <taxon>Candidatus Trichorickettsia</taxon>
    </lineage>
</organism>
<protein>
    <submittedName>
        <fullName evidence="8">Flagellar biosynthesis protein FliR</fullName>
    </submittedName>
</protein>
<dbReference type="PRINTS" id="PR00953">
    <property type="entry name" value="TYPE3IMRPROT"/>
</dbReference>
<sequence length="252" mass="28209">MLEEVTTEFIFKFMLIFARLGTAFMLFPALGDHNVFMRGRLAIAMTVTFVLYLLIMSSLPAYSENLLYNVSLLFIEVVIGLIITIGAKCYFLSLHTIGQIISMQSGLGAATFFDPGQRSQVAIFGNLLIISTTVYIFITDTHYLFIQVILDSYTRFPPGELLEISDMSKFVTHVVNDSFILAFKISSPFLLLGMVLLVGAGILSRLMPNLQVFFILTPAQVLLMFMILYLVMETLVEKIITAVQMTMGLTSF</sequence>
<dbReference type="InterPro" id="IPR002010">
    <property type="entry name" value="T3SS_IM_R"/>
</dbReference>
<comment type="similarity">
    <text evidence="2">Belongs to the FliR/MopE/SpaR family.</text>
</comment>
<evidence type="ECO:0000256" key="1">
    <source>
        <dbReference type="ARBA" id="ARBA00004651"/>
    </source>
</evidence>
<evidence type="ECO:0000256" key="7">
    <source>
        <dbReference type="SAM" id="Phobius"/>
    </source>
</evidence>
<keyword evidence="8" id="KW-0969">Cilium</keyword>
<gene>
    <name evidence="8" type="ORF">Trichorick_00940</name>
</gene>
<evidence type="ECO:0000256" key="6">
    <source>
        <dbReference type="ARBA" id="ARBA00023136"/>
    </source>
</evidence>
<feature type="transmembrane region" description="Helical" evidence="7">
    <location>
        <begin position="119"/>
        <end position="138"/>
    </location>
</feature>
<proteinExistence type="inferred from homology"/>
<evidence type="ECO:0000256" key="2">
    <source>
        <dbReference type="ARBA" id="ARBA00009772"/>
    </source>
</evidence>